<keyword evidence="6" id="KW-0812">Transmembrane</keyword>
<keyword evidence="11" id="KW-0282">Flagellum</keyword>
<organism evidence="11 12">
    <name type="scientific">Paenibacillus beijingensis</name>
    <dbReference type="NCBI Taxonomy" id="1126833"/>
    <lineage>
        <taxon>Bacteria</taxon>
        <taxon>Bacillati</taxon>
        <taxon>Bacillota</taxon>
        <taxon>Bacilli</taxon>
        <taxon>Bacillales</taxon>
        <taxon>Paenibacillaceae</taxon>
        <taxon>Paenibacillus</taxon>
    </lineage>
</organism>
<name>A0A0D5NN28_9BACL</name>
<evidence type="ECO:0000256" key="9">
    <source>
        <dbReference type="ARBA" id="ARBA00023136"/>
    </source>
</evidence>
<keyword evidence="9 10" id="KW-0472">Membrane</keyword>
<evidence type="ECO:0000256" key="4">
    <source>
        <dbReference type="ARBA" id="ARBA00022475"/>
    </source>
</evidence>
<evidence type="ECO:0000256" key="3">
    <source>
        <dbReference type="ARBA" id="ARBA00008281"/>
    </source>
</evidence>
<dbReference type="PANTHER" id="PTHR35091:SF2">
    <property type="entry name" value="FLAGELLAR PROTEIN FLIL"/>
    <property type="match status" value="1"/>
</dbReference>
<keyword evidence="8" id="KW-1133">Transmembrane helix</keyword>
<keyword evidence="12" id="KW-1185">Reference proteome</keyword>
<keyword evidence="4 10" id="KW-1003">Cell membrane</keyword>
<keyword evidence="7 10" id="KW-0283">Flagellar rotation</keyword>
<evidence type="ECO:0000256" key="8">
    <source>
        <dbReference type="ARBA" id="ARBA00022989"/>
    </source>
</evidence>
<dbReference type="EMBL" id="CP011058">
    <property type="protein sequence ID" value="AJY76575.1"/>
    <property type="molecule type" value="Genomic_DNA"/>
</dbReference>
<comment type="function">
    <text evidence="1 10">Controls the rotational direction of flagella during chemotaxis.</text>
</comment>
<dbReference type="PATRIC" id="fig|1126833.4.peg.4593"/>
<dbReference type="STRING" id="1126833.VN24_20890"/>
<keyword evidence="5 10" id="KW-0145">Chemotaxis</keyword>
<evidence type="ECO:0000256" key="10">
    <source>
        <dbReference type="RuleBase" id="RU364125"/>
    </source>
</evidence>
<dbReference type="GO" id="GO:0006935">
    <property type="term" value="P:chemotaxis"/>
    <property type="evidence" value="ECO:0007669"/>
    <property type="project" value="UniProtKB-KW"/>
</dbReference>
<evidence type="ECO:0000256" key="7">
    <source>
        <dbReference type="ARBA" id="ARBA00022779"/>
    </source>
</evidence>
<dbReference type="Pfam" id="PF03748">
    <property type="entry name" value="FliL"/>
    <property type="match status" value="1"/>
</dbReference>
<evidence type="ECO:0000256" key="2">
    <source>
        <dbReference type="ARBA" id="ARBA00004162"/>
    </source>
</evidence>
<proteinExistence type="inferred from homology"/>
<dbReference type="GO" id="GO:0005886">
    <property type="term" value="C:plasma membrane"/>
    <property type="evidence" value="ECO:0007669"/>
    <property type="project" value="UniProtKB-SubCell"/>
</dbReference>
<accession>A0A0D5NN28</accession>
<reference evidence="12" key="2">
    <citation type="submission" date="2015-03" db="EMBL/GenBank/DDBJ databases">
        <title>Genome sequence of Paenibacillus beijingensis strain DSM 24997T.</title>
        <authorList>
            <person name="Kwak Y."/>
            <person name="Shin J.-H."/>
        </authorList>
    </citation>
    <scope>NUCLEOTIDE SEQUENCE [LARGE SCALE GENOMIC DNA]</scope>
    <source>
        <strain evidence="12">DSM 24997</strain>
    </source>
</reference>
<dbReference type="GO" id="GO:0009425">
    <property type="term" value="C:bacterial-type flagellum basal body"/>
    <property type="evidence" value="ECO:0007669"/>
    <property type="project" value="InterPro"/>
</dbReference>
<keyword evidence="11" id="KW-0966">Cell projection</keyword>
<dbReference type="GO" id="GO:0071978">
    <property type="term" value="P:bacterial-type flagellum-dependent swarming motility"/>
    <property type="evidence" value="ECO:0007669"/>
    <property type="project" value="TreeGrafter"/>
</dbReference>
<dbReference type="InterPro" id="IPR005503">
    <property type="entry name" value="FliL"/>
</dbReference>
<sequence length="155" mass="17092">MKKMLPWLITTLLAISLIAIVAVFLFNSMLGDSSAKTAGKQSPAVTKPLSADKRLEVTSQLENIKRNLKDNDKLVVISFAFQLDKKSTKEEFDKIKDIVVKPIINRTLADTSSEGLNGSKGQDDLESKLLTQINGSLPEGKLVRVDITDFILTEM</sequence>
<dbReference type="AlphaFoldDB" id="A0A0D5NN28"/>
<reference evidence="11 12" key="1">
    <citation type="journal article" date="2015" name="J. Biotechnol.">
        <title>Complete genome sequence of Paenibacillus beijingensis 7188(T) (=DSM 24997(T)), a novel rhizobacterium from jujube garden soil.</title>
        <authorList>
            <person name="Kwak Y."/>
            <person name="Shin J.H."/>
        </authorList>
    </citation>
    <scope>NUCLEOTIDE SEQUENCE [LARGE SCALE GENOMIC DNA]</scope>
    <source>
        <strain evidence="11 12">DSM 24997</strain>
    </source>
</reference>
<comment type="subcellular location">
    <subcellularLocation>
        <location evidence="2">Cell membrane</location>
        <topology evidence="2">Single-pass membrane protein</topology>
    </subcellularLocation>
</comment>
<evidence type="ECO:0000256" key="6">
    <source>
        <dbReference type="ARBA" id="ARBA00022692"/>
    </source>
</evidence>
<comment type="similarity">
    <text evidence="3 10">Belongs to the FliL family.</text>
</comment>
<evidence type="ECO:0000313" key="12">
    <source>
        <dbReference type="Proteomes" id="UP000032633"/>
    </source>
</evidence>
<evidence type="ECO:0000256" key="1">
    <source>
        <dbReference type="ARBA" id="ARBA00002254"/>
    </source>
</evidence>
<dbReference type="OrthoDB" id="2664574at2"/>
<dbReference type="PANTHER" id="PTHR35091">
    <property type="entry name" value="FLAGELLAR PROTEIN FLIL"/>
    <property type="match status" value="1"/>
</dbReference>
<dbReference type="Proteomes" id="UP000032633">
    <property type="component" value="Chromosome"/>
</dbReference>
<dbReference type="HOGENOM" id="CLU_099018_8_0_9"/>
<gene>
    <name evidence="11" type="ORF">VN24_20890</name>
</gene>
<evidence type="ECO:0000313" key="11">
    <source>
        <dbReference type="EMBL" id="AJY76575.1"/>
    </source>
</evidence>
<dbReference type="KEGG" id="pbj:VN24_20890"/>
<dbReference type="RefSeq" id="WP_045672000.1">
    <property type="nucleotide sequence ID" value="NZ_CP011058.1"/>
</dbReference>
<protein>
    <recommendedName>
        <fullName evidence="10">Flagellar protein FliL</fullName>
    </recommendedName>
</protein>
<evidence type="ECO:0000256" key="5">
    <source>
        <dbReference type="ARBA" id="ARBA00022500"/>
    </source>
</evidence>
<keyword evidence="11" id="KW-0969">Cilium</keyword>